<dbReference type="Pfam" id="PF02181">
    <property type="entry name" value="FH2"/>
    <property type="match status" value="1"/>
</dbReference>
<dbReference type="Gene3D" id="1.20.58.2220">
    <property type="entry name" value="Formin, FH2 domain"/>
    <property type="match status" value="2"/>
</dbReference>
<dbReference type="InterPro" id="IPR015425">
    <property type="entry name" value="FH2_Formin"/>
</dbReference>
<feature type="domain" description="GBD/FH3" evidence="4">
    <location>
        <begin position="10"/>
        <end position="409"/>
    </location>
</feature>
<dbReference type="InterPro" id="IPR042201">
    <property type="entry name" value="FH2_Formin_sf"/>
</dbReference>
<feature type="compositionally biased region" description="Low complexity" evidence="3">
    <location>
        <begin position="512"/>
        <end position="529"/>
    </location>
</feature>
<dbReference type="InterPro" id="IPR011989">
    <property type="entry name" value="ARM-like"/>
</dbReference>
<dbReference type="PANTHER" id="PTHR45920:SF7">
    <property type="entry name" value="FORMIN-G"/>
    <property type="match status" value="1"/>
</dbReference>
<dbReference type="SUPFAM" id="SSF101447">
    <property type="entry name" value="Formin homology 2 domain (FH2 domain)"/>
    <property type="match status" value="1"/>
</dbReference>
<feature type="compositionally biased region" description="Low complexity" evidence="3">
    <location>
        <begin position="544"/>
        <end position="555"/>
    </location>
</feature>
<dbReference type="PANTHER" id="PTHR45920">
    <property type="entry name" value="FORMIN HOMOLOGY 2 DOMAIN CONTAINING, ISOFORM I"/>
    <property type="match status" value="1"/>
</dbReference>
<sequence length="1042" mass="114515">MEDPKKDEQQQPSPDDPSKEDENCVSIKVNDQTILFDCAGTLADNIQQICATLGIPDPQTLCLRQKLSDFKMGPYITAEDSLLEQMQQIEPLTFALVKKPSLLAEETVRFLSTSTDDAKLRITVFTLYKTQLRDPHFAEEFIERGGVQALISFVEHSSRGGQSEALKALNATLSYVSGMRVVLQTPGLVEAFFHLVEVDAPLVRRHALETLFVITSIAEEGFRIVHRAAKAAARTSKQQPYESIIRLLEDQDLDAQINALTLLNVLRDNAPDDFKRAKFKYRLEKLGIVKIMKRLSWTTHADFQTQMRKFQEFDGTIVPGSWYECDALRARLTEFQRQVRCQVSAMSALFLLGEEVMPARLRAYGGSEEGQGPEHVVRTSDFDSDNPAQYKQLESRLRQYQDQQNLLRIMRAELLRYHASAQAAKEQGMLVEARAPIRRVIEEHDLLENCPFLTIAPPPPEPDPAAEGEDEDGAAAAPQGSRQVALAKEPTDGQEAIVDIRDAAKSTPGDPYPARASPAPKSAAAVVPSDGPLPVLPGTEVKNPASPAPAAGLPPHGHHTLASRDTCRRPSHSRAVTASDPGIAIHTPLSPPHHHHNVTVTAAYHTPTGQPPGDAPDPQPNRIHPPLAMPRGIQALTHAHTSLPEQGVQTDPVVVRLPCETPPPTPRPQPPVTPTPQTLPTPESMGFADAIAVPPSAPTPAPVMTLTSPAVPPGGREESIWDTVREGKFDSSEFEDLFQAKDTSAPAKAATLAPATPQFIHVLDDKKQRNLSIFLARLPTPAVIKDAILRLDESVVRKDELTPMIDMLPTPDEVRRIIEAEQAGGLLDKCDHFCVALASIPLVNLRLKCWRFKVSFDEMFSGFEPRLETVITACKADGFQYDALLKMTELKDAQGKCNLLQYAARVLQHTNPTALELPSELGHVKAASLVSFSQIDQELADLEAQLKEFEQGCERVIQADKTGGQDPFVTQMGPFKDVDRPGQHGSPHRAGMLPPYSGEGACYPHFNCARTKFKLLLICSEPRPFHALDALALTFTPKTPRA</sequence>
<dbReference type="Pfam" id="PF24959">
    <property type="entry name" value="FH3_FHOD1-3"/>
    <property type="match status" value="1"/>
</dbReference>
<keyword evidence="2" id="KW-0175">Coiled coil</keyword>
<feature type="compositionally biased region" description="Pro residues" evidence="3">
    <location>
        <begin position="660"/>
        <end position="679"/>
    </location>
</feature>
<feature type="region of interest" description="Disordered" evidence="3">
    <location>
        <begin position="657"/>
        <end position="690"/>
    </location>
</feature>
<feature type="region of interest" description="Disordered" evidence="3">
    <location>
        <begin position="365"/>
        <end position="387"/>
    </location>
</feature>
<organism evidence="6 7">
    <name type="scientific">Paratrimastix pyriformis</name>
    <dbReference type="NCBI Taxonomy" id="342808"/>
    <lineage>
        <taxon>Eukaryota</taxon>
        <taxon>Metamonada</taxon>
        <taxon>Preaxostyla</taxon>
        <taxon>Paratrimastigidae</taxon>
        <taxon>Paratrimastix</taxon>
    </lineage>
</organism>
<dbReference type="PROSITE" id="PS51444">
    <property type="entry name" value="FH2"/>
    <property type="match status" value="1"/>
</dbReference>
<evidence type="ECO:0000313" key="6">
    <source>
        <dbReference type="EMBL" id="KAJ4462380.1"/>
    </source>
</evidence>
<protein>
    <submittedName>
        <fullName evidence="6">Actin binding protein</fullName>
    </submittedName>
</protein>
<keyword evidence="7" id="KW-1185">Reference proteome</keyword>
<accession>A0ABQ8UXS3</accession>
<feature type="compositionally biased region" description="Pro residues" evidence="3">
    <location>
        <begin position="609"/>
        <end position="619"/>
    </location>
</feature>
<proteinExistence type="predicted"/>
<evidence type="ECO:0000259" key="5">
    <source>
        <dbReference type="PROSITE" id="PS51444"/>
    </source>
</evidence>
<evidence type="ECO:0000256" key="3">
    <source>
        <dbReference type="SAM" id="MobiDB-lite"/>
    </source>
</evidence>
<name>A0ABQ8UXS3_9EUKA</name>
<feature type="coiled-coil region" evidence="2">
    <location>
        <begin position="932"/>
        <end position="959"/>
    </location>
</feature>
<dbReference type="InterPro" id="IPR056771">
    <property type="entry name" value="FH3_FHOD1-3-like"/>
</dbReference>
<dbReference type="InterPro" id="IPR016024">
    <property type="entry name" value="ARM-type_fold"/>
</dbReference>
<feature type="domain" description="FH2" evidence="5">
    <location>
        <begin position="693"/>
        <end position="1042"/>
    </location>
</feature>
<dbReference type="Gene3D" id="1.25.10.10">
    <property type="entry name" value="Leucine-rich Repeat Variant"/>
    <property type="match status" value="1"/>
</dbReference>
<feature type="compositionally biased region" description="Acidic residues" evidence="3">
    <location>
        <begin position="464"/>
        <end position="473"/>
    </location>
</feature>
<evidence type="ECO:0000256" key="1">
    <source>
        <dbReference type="ARBA" id="ARBA00023203"/>
    </source>
</evidence>
<comment type="caution">
    <text evidence="6">The sequence shown here is derived from an EMBL/GenBank/DDBJ whole genome shotgun (WGS) entry which is preliminary data.</text>
</comment>
<gene>
    <name evidence="6" type="ORF">PAPYR_1004</name>
</gene>
<feature type="region of interest" description="Disordered" evidence="3">
    <location>
        <begin position="451"/>
        <end position="628"/>
    </location>
</feature>
<feature type="region of interest" description="Disordered" evidence="3">
    <location>
        <begin position="1"/>
        <end position="22"/>
    </location>
</feature>
<dbReference type="SMART" id="SM00498">
    <property type="entry name" value="FH2"/>
    <property type="match status" value="1"/>
</dbReference>
<evidence type="ECO:0000313" key="7">
    <source>
        <dbReference type="Proteomes" id="UP001141327"/>
    </source>
</evidence>
<dbReference type="PROSITE" id="PS51232">
    <property type="entry name" value="GBD_FH3"/>
    <property type="match status" value="1"/>
</dbReference>
<reference evidence="6" key="1">
    <citation type="journal article" date="2022" name="bioRxiv">
        <title>Genomics of Preaxostyla Flagellates Illuminates Evolutionary Transitions and the Path Towards Mitochondrial Loss.</title>
        <authorList>
            <person name="Novak L.V.F."/>
            <person name="Treitli S.C."/>
            <person name="Pyrih J."/>
            <person name="Halakuc P."/>
            <person name="Pipaliya S.V."/>
            <person name="Vacek V."/>
            <person name="Brzon O."/>
            <person name="Soukal P."/>
            <person name="Eme L."/>
            <person name="Dacks J.B."/>
            <person name="Karnkowska A."/>
            <person name="Elias M."/>
            <person name="Hampl V."/>
        </authorList>
    </citation>
    <scope>NUCLEOTIDE SEQUENCE</scope>
    <source>
        <strain evidence="6">RCP-MX</strain>
    </source>
</reference>
<keyword evidence="1" id="KW-0009">Actin-binding</keyword>
<dbReference type="Proteomes" id="UP001141327">
    <property type="component" value="Unassembled WGS sequence"/>
</dbReference>
<dbReference type="EMBL" id="JAPMOS010000003">
    <property type="protein sequence ID" value="KAJ4462380.1"/>
    <property type="molecule type" value="Genomic_DNA"/>
</dbReference>
<dbReference type="InterPro" id="IPR014768">
    <property type="entry name" value="GBD/FH3_dom"/>
</dbReference>
<evidence type="ECO:0000259" key="4">
    <source>
        <dbReference type="PROSITE" id="PS51232"/>
    </source>
</evidence>
<evidence type="ECO:0000256" key="2">
    <source>
        <dbReference type="SAM" id="Coils"/>
    </source>
</evidence>
<dbReference type="SUPFAM" id="SSF48371">
    <property type="entry name" value="ARM repeat"/>
    <property type="match status" value="1"/>
</dbReference>